<evidence type="ECO:0000256" key="3">
    <source>
        <dbReference type="SAM" id="MobiDB-lite"/>
    </source>
</evidence>
<name>A0ABT3NYG5_9PROT</name>
<dbReference type="PANTHER" id="PTHR33515:SF1">
    <property type="entry name" value="RIBOSOME-BINDING FACTOR A, CHLOROPLASTIC-RELATED"/>
    <property type="match status" value="1"/>
</dbReference>
<dbReference type="Proteomes" id="UP001526430">
    <property type="component" value="Unassembled WGS sequence"/>
</dbReference>
<dbReference type="InterPro" id="IPR020053">
    <property type="entry name" value="Ribosome-bd_factorA_CS"/>
</dbReference>
<organism evidence="4 5">
    <name type="scientific">Sabulicella glaciei</name>
    <dbReference type="NCBI Taxonomy" id="2984948"/>
    <lineage>
        <taxon>Bacteria</taxon>
        <taxon>Pseudomonadati</taxon>
        <taxon>Pseudomonadota</taxon>
        <taxon>Alphaproteobacteria</taxon>
        <taxon>Acetobacterales</taxon>
        <taxon>Acetobacteraceae</taxon>
        <taxon>Sabulicella</taxon>
    </lineage>
</organism>
<dbReference type="InterPro" id="IPR023799">
    <property type="entry name" value="RbfA_dom_sf"/>
</dbReference>
<feature type="region of interest" description="Disordered" evidence="3">
    <location>
        <begin position="1"/>
        <end position="20"/>
    </location>
</feature>
<reference evidence="4 5" key="1">
    <citation type="submission" date="2022-10" db="EMBL/GenBank/DDBJ databases">
        <title>Roseococcus glaciei nov., sp. nov., isolated from glacier.</title>
        <authorList>
            <person name="Liu Q."/>
            <person name="Xin Y.-H."/>
        </authorList>
    </citation>
    <scope>NUCLEOTIDE SEQUENCE [LARGE SCALE GENOMIC DNA]</scope>
    <source>
        <strain evidence="4 5">MDT2-1-1</strain>
    </source>
</reference>
<evidence type="ECO:0000256" key="1">
    <source>
        <dbReference type="ARBA" id="ARBA00022517"/>
    </source>
</evidence>
<dbReference type="SUPFAM" id="SSF89919">
    <property type="entry name" value="Ribosome-binding factor A, RbfA"/>
    <property type="match status" value="1"/>
</dbReference>
<keyword evidence="2" id="KW-0963">Cytoplasm</keyword>
<dbReference type="NCBIfam" id="NF001802">
    <property type="entry name" value="PRK00521.2-5"/>
    <property type="match status" value="1"/>
</dbReference>
<evidence type="ECO:0000256" key="2">
    <source>
        <dbReference type="HAMAP-Rule" id="MF_00003"/>
    </source>
</evidence>
<sequence length="140" mass="15753">MANKRPHHDPAQGPSQRQLRVAEEVRHALASVIERGDWQDEALWGVPITVTEVRASPDLKHMTAFVSGLGRDLAPDKMAALKANAPWLRQQVARRVRLKFAPEIHFQPDTALDHAVRMSALMRQPEIARDLQKKDEDGDA</sequence>
<gene>
    <name evidence="2 4" type="primary">rbfA</name>
    <name evidence="4" type="ORF">OF850_16355</name>
</gene>
<dbReference type="Pfam" id="PF02033">
    <property type="entry name" value="RBFA"/>
    <property type="match status" value="1"/>
</dbReference>
<dbReference type="PANTHER" id="PTHR33515">
    <property type="entry name" value="RIBOSOME-BINDING FACTOR A, CHLOROPLASTIC-RELATED"/>
    <property type="match status" value="1"/>
</dbReference>
<dbReference type="PROSITE" id="PS01319">
    <property type="entry name" value="RBFA"/>
    <property type="match status" value="1"/>
</dbReference>
<comment type="similarity">
    <text evidence="2">Belongs to the RbfA family.</text>
</comment>
<comment type="function">
    <text evidence="2">One of several proteins that assist in the late maturation steps of the functional core of the 30S ribosomal subunit. Associates with free 30S ribosomal subunits (but not with 30S subunits that are part of 70S ribosomes or polysomes). Required for efficient processing of 16S rRNA. May interact with the 5'-terminal helix region of 16S rRNA.</text>
</comment>
<dbReference type="InterPro" id="IPR015946">
    <property type="entry name" value="KH_dom-like_a/b"/>
</dbReference>
<dbReference type="RefSeq" id="WP_301591379.1">
    <property type="nucleotide sequence ID" value="NZ_JAPFQI010000014.1"/>
</dbReference>
<dbReference type="HAMAP" id="MF_00003">
    <property type="entry name" value="RbfA"/>
    <property type="match status" value="1"/>
</dbReference>
<proteinExistence type="inferred from homology"/>
<evidence type="ECO:0000313" key="4">
    <source>
        <dbReference type="EMBL" id="MCW8087207.1"/>
    </source>
</evidence>
<comment type="caution">
    <text evidence="4">The sequence shown here is derived from an EMBL/GenBank/DDBJ whole genome shotgun (WGS) entry which is preliminary data.</text>
</comment>
<comment type="subcellular location">
    <subcellularLocation>
        <location evidence="2">Cytoplasm</location>
    </subcellularLocation>
</comment>
<keyword evidence="5" id="KW-1185">Reference proteome</keyword>
<dbReference type="InterPro" id="IPR000238">
    <property type="entry name" value="RbfA"/>
</dbReference>
<dbReference type="EMBL" id="JAPFQI010000014">
    <property type="protein sequence ID" value="MCW8087207.1"/>
    <property type="molecule type" value="Genomic_DNA"/>
</dbReference>
<dbReference type="NCBIfam" id="TIGR00082">
    <property type="entry name" value="rbfA"/>
    <property type="match status" value="1"/>
</dbReference>
<comment type="subunit">
    <text evidence="2">Monomer. Binds 30S ribosomal subunits, but not 50S ribosomal subunits or 70S ribosomes.</text>
</comment>
<accession>A0ABT3NYG5</accession>
<protein>
    <recommendedName>
        <fullName evidence="2">Ribosome-binding factor A</fullName>
    </recommendedName>
</protein>
<evidence type="ECO:0000313" key="5">
    <source>
        <dbReference type="Proteomes" id="UP001526430"/>
    </source>
</evidence>
<dbReference type="Gene3D" id="3.30.300.20">
    <property type="match status" value="1"/>
</dbReference>
<keyword evidence="1 2" id="KW-0690">Ribosome biogenesis</keyword>